<keyword evidence="4" id="KW-0564">Palmitate</keyword>
<evidence type="ECO:0000313" key="8">
    <source>
        <dbReference type="Proteomes" id="UP000823897"/>
    </source>
</evidence>
<proteinExistence type="predicted"/>
<feature type="signal peptide" evidence="6">
    <location>
        <begin position="1"/>
        <end position="21"/>
    </location>
</feature>
<keyword evidence="3" id="KW-0472">Membrane</keyword>
<evidence type="ECO:0000256" key="3">
    <source>
        <dbReference type="ARBA" id="ARBA00023136"/>
    </source>
</evidence>
<keyword evidence="1" id="KW-1003">Cell membrane</keyword>
<keyword evidence="5" id="KW-0449">Lipoprotein</keyword>
<dbReference type="InterPro" id="IPR050490">
    <property type="entry name" value="Bact_solute-bd_prot1"/>
</dbReference>
<evidence type="ECO:0000313" key="7">
    <source>
        <dbReference type="EMBL" id="HJD33134.1"/>
    </source>
</evidence>
<evidence type="ECO:0000256" key="4">
    <source>
        <dbReference type="ARBA" id="ARBA00023139"/>
    </source>
</evidence>
<evidence type="ECO:0000256" key="5">
    <source>
        <dbReference type="ARBA" id="ARBA00023288"/>
    </source>
</evidence>
<accession>A0A9D2U1U0</accession>
<name>A0A9D2U1U0_9FIRM</name>
<reference evidence="7" key="1">
    <citation type="journal article" date="2021" name="PeerJ">
        <title>Extensive microbial diversity within the chicken gut microbiome revealed by metagenomics and culture.</title>
        <authorList>
            <person name="Gilroy R."/>
            <person name="Ravi A."/>
            <person name="Getino M."/>
            <person name="Pursley I."/>
            <person name="Horton D.L."/>
            <person name="Alikhan N.F."/>
            <person name="Baker D."/>
            <person name="Gharbi K."/>
            <person name="Hall N."/>
            <person name="Watson M."/>
            <person name="Adriaenssens E.M."/>
            <person name="Foster-Nyarko E."/>
            <person name="Jarju S."/>
            <person name="Secka A."/>
            <person name="Antonio M."/>
            <person name="Oren A."/>
            <person name="Chaudhuri R.R."/>
            <person name="La Ragione R."/>
            <person name="Hildebrand F."/>
            <person name="Pallen M.J."/>
        </authorList>
    </citation>
    <scope>NUCLEOTIDE SEQUENCE</scope>
    <source>
        <strain evidence="7">ChiGjej3B3-11674</strain>
    </source>
</reference>
<dbReference type="SUPFAM" id="SSF53850">
    <property type="entry name" value="Periplasmic binding protein-like II"/>
    <property type="match status" value="1"/>
</dbReference>
<evidence type="ECO:0000256" key="2">
    <source>
        <dbReference type="ARBA" id="ARBA00022729"/>
    </source>
</evidence>
<comment type="caution">
    <text evidence="7">The sequence shown here is derived from an EMBL/GenBank/DDBJ whole genome shotgun (WGS) entry which is preliminary data.</text>
</comment>
<dbReference type="Proteomes" id="UP000823897">
    <property type="component" value="Unassembled WGS sequence"/>
</dbReference>
<reference evidence="7" key="2">
    <citation type="submission" date="2021-04" db="EMBL/GenBank/DDBJ databases">
        <authorList>
            <person name="Gilroy R."/>
        </authorList>
    </citation>
    <scope>NUCLEOTIDE SEQUENCE</scope>
    <source>
        <strain evidence="7">ChiGjej3B3-11674</strain>
    </source>
</reference>
<sequence>MNKKKVLALLLGATMVVGSLAGCGSKEEEAPAEDAAQTEDGTTALEFWTFTEIHGDFYETMAEKWNEANLDKQVSINVNVMPYDDMHNKLQIALNSGEGTPDFVDIEQGKFANFTQGTPALMDLTDAASEYTADGNIVQSRLDLYSKDGALYGLPTHVGATVAFYNTELLEAAGIDYTTIETWDDFKEAGSKYYEATGKYLGTADTSALWTENLLMAELGGEYTDGDKVTVNSDQMVEAMTLLKDLYDAHAIGTVPGGNPDKEEAYGAFNNGDFACAIMPFWQMSRYTSYMPDLSGKIAIAVAPQLESGQKVSVGGGGTGTAVVADKPNSDLAAEFLAYAKLSEEGNIQIWDMLGFDPCNTTVWDNEEVTTNPENQYVQYFQNNPFDVLKEIRDSIVGLESHASASYPSINNMFTTVTLNDIFENGVDVQTALDQAQTDLQNELGQ</sequence>
<keyword evidence="2 6" id="KW-0732">Signal</keyword>
<protein>
    <submittedName>
        <fullName evidence="7">Extracellular solute-binding protein</fullName>
    </submittedName>
</protein>
<dbReference type="InterPro" id="IPR006059">
    <property type="entry name" value="SBP"/>
</dbReference>
<dbReference type="Pfam" id="PF01547">
    <property type="entry name" value="SBP_bac_1"/>
    <property type="match status" value="1"/>
</dbReference>
<organism evidence="7 8">
    <name type="scientific">Candidatus Mediterraneibacter tabaqchaliae</name>
    <dbReference type="NCBI Taxonomy" id="2838689"/>
    <lineage>
        <taxon>Bacteria</taxon>
        <taxon>Bacillati</taxon>
        <taxon>Bacillota</taxon>
        <taxon>Clostridia</taxon>
        <taxon>Lachnospirales</taxon>
        <taxon>Lachnospiraceae</taxon>
        <taxon>Mediterraneibacter</taxon>
    </lineage>
</organism>
<dbReference type="PROSITE" id="PS51257">
    <property type="entry name" value="PROKAR_LIPOPROTEIN"/>
    <property type="match status" value="1"/>
</dbReference>
<feature type="chain" id="PRO_5038701537" evidence="6">
    <location>
        <begin position="22"/>
        <end position="446"/>
    </location>
</feature>
<evidence type="ECO:0000256" key="1">
    <source>
        <dbReference type="ARBA" id="ARBA00022475"/>
    </source>
</evidence>
<dbReference type="AlphaFoldDB" id="A0A9D2U1U0"/>
<dbReference type="Gene3D" id="3.40.190.10">
    <property type="entry name" value="Periplasmic binding protein-like II"/>
    <property type="match status" value="1"/>
</dbReference>
<dbReference type="EMBL" id="DWUV01000024">
    <property type="protein sequence ID" value="HJD33134.1"/>
    <property type="molecule type" value="Genomic_DNA"/>
</dbReference>
<dbReference type="PANTHER" id="PTHR43649">
    <property type="entry name" value="ARABINOSE-BINDING PROTEIN-RELATED"/>
    <property type="match status" value="1"/>
</dbReference>
<evidence type="ECO:0000256" key="6">
    <source>
        <dbReference type="SAM" id="SignalP"/>
    </source>
</evidence>
<dbReference type="PANTHER" id="PTHR43649:SF33">
    <property type="entry name" value="POLYGALACTURONAN_RHAMNOGALACTURONAN-BINDING PROTEIN YTCQ"/>
    <property type="match status" value="1"/>
</dbReference>
<gene>
    <name evidence="7" type="ORF">H9911_01165</name>
</gene>